<dbReference type="GO" id="GO:0016787">
    <property type="term" value="F:hydrolase activity"/>
    <property type="evidence" value="ECO:0007669"/>
    <property type="project" value="UniProtKB-KW"/>
</dbReference>
<dbReference type="InterPro" id="IPR000073">
    <property type="entry name" value="AB_hydrolase_1"/>
</dbReference>
<dbReference type="Pfam" id="PF00561">
    <property type="entry name" value="Abhydrolase_1"/>
    <property type="match status" value="1"/>
</dbReference>
<sequence length="308" mass="33899">MAPKISTEVTRRFVSNGNIEIAVFEQGNPKGETLLLVHGWPDTHELWDHVAPHLLEKYRVVSFDNRGAGESTIPTKVDDFRIEELATDVFAVIDAVSPRKPVHLLAHDWGGVVGWEVVSTPGADKRVASFTCVSGPNLDLLGQLVRKCLSNPTPSNLAKIGTQLLASSYTFAFMVPGLSEPALKFLSGRWPAFIGLFDGFDTTSVTTAPTLRNDMLVNQKLYRANIRSRLWSPDLRRVSVPVQLIVGTGDRAVRPLVYEDVESITGILVRREIDSGHWSPISHAETLAEFTTGFVDSLATKRSSRVTP</sequence>
<dbReference type="InterPro" id="IPR000639">
    <property type="entry name" value="Epox_hydrolase-like"/>
</dbReference>
<dbReference type="SUPFAM" id="SSF53474">
    <property type="entry name" value="alpha/beta-Hydrolases"/>
    <property type="match status" value="1"/>
</dbReference>
<dbReference type="Proteomes" id="UP000655868">
    <property type="component" value="Unassembled WGS sequence"/>
</dbReference>
<organism evidence="3 4">
    <name type="scientific">Antrihabitans stalagmiti</name>
    <dbReference type="NCBI Taxonomy" id="2799499"/>
    <lineage>
        <taxon>Bacteria</taxon>
        <taxon>Bacillati</taxon>
        <taxon>Actinomycetota</taxon>
        <taxon>Actinomycetes</taxon>
        <taxon>Mycobacteriales</taxon>
        <taxon>Nocardiaceae</taxon>
        <taxon>Antrihabitans</taxon>
    </lineage>
</organism>
<comment type="caution">
    <text evidence="3">The sequence shown here is derived from an EMBL/GenBank/DDBJ whole genome shotgun (WGS) entry which is preliminary data.</text>
</comment>
<dbReference type="InterPro" id="IPR029058">
    <property type="entry name" value="AB_hydrolase_fold"/>
</dbReference>
<keyword evidence="1 3" id="KW-0378">Hydrolase</keyword>
<accession>A0A934NVW4</accession>
<dbReference type="RefSeq" id="WP_199708192.1">
    <property type="nucleotide sequence ID" value="NZ_JAEMNV010000012.1"/>
</dbReference>
<dbReference type="PANTHER" id="PTHR43329">
    <property type="entry name" value="EPOXIDE HYDROLASE"/>
    <property type="match status" value="1"/>
</dbReference>
<evidence type="ECO:0000256" key="1">
    <source>
        <dbReference type="ARBA" id="ARBA00022801"/>
    </source>
</evidence>
<proteinExistence type="predicted"/>
<evidence type="ECO:0000313" key="4">
    <source>
        <dbReference type="Proteomes" id="UP000655868"/>
    </source>
</evidence>
<protein>
    <submittedName>
        <fullName evidence="3">Alpha/beta fold hydrolase</fullName>
    </submittedName>
</protein>
<reference evidence="3" key="1">
    <citation type="submission" date="2020-12" db="EMBL/GenBank/DDBJ databases">
        <title>Antrihabitans popcorni sp. nov. and Antrihabitans auranticaus sp. nov., isolated from a larva cave.</title>
        <authorList>
            <person name="Lee S.D."/>
            <person name="Kim I.S."/>
        </authorList>
    </citation>
    <scope>NUCLEOTIDE SEQUENCE</scope>
    <source>
        <strain evidence="3">YC3-6</strain>
    </source>
</reference>
<dbReference type="PRINTS" id="PR00412">
    <property type="entry name" value="EPOXHYDRLASE"/>
</dbReference>
<keyword evidence="4" id="KW-1185">Reference proteome</keyword>
<dbReference type="EMBL" id="JAEMNV010000012">
    <property type="protein sequence ID" value="MBJ8342553.1"/>
    <property type="molecule type" value="Genomic_DNA"/>
</dbReference>
<evidence type="ECO:0000313" key="3">
    <source>
        <dbReference type="EMBL" id="MBJ8342553.1"/>
    </source>
</evidence>
<feature type="domain" description="AB hydrolase-1" evidence="2">
    <location>
        <begin position="33"/>
        <end position="283"/>
    </location>
</feature>
<name>A0A934NVW4_9NOCA</name>
<gene>
    <name evidence="3" type="ORF">JGU71_27060</name>
</gene>
<dbReference type="AlphaFoldDB" id="A0A934NVW4"/>
<dbReference type="Gene3D" id="3.40.50.1820">
    <property type="entry name" value="alpha/beta hydrolase"/>
    <property type="match status" value="1"/>
</dbReference>
<evidence type="ECO:0000259" key="2">
    <source>
        <dbReference type="Pfam" id="PF00561"/>
    </source>
</evidence>